<reference evidence="1" key="1">
    <citation type="submission" date="2021-03" db="EMBL/GenBank/DDBJ databases">
        <title>Draft genome sequence of rust myrtle Austropuccinia psidii MF-1, a brazilian biotype.</title>
        <authorList>
            <person name="Quecine M.C."/>
            <person name="Pachon D.M.R."/>
            <person name="Bonatelli M.L."/>
            <person name="Correr F.H."/>
            <person name="Franceschini L.M."/>
            <person name="Leite T.F."/>
            <person name="Margarido G.R.A."/>
            <person name="Almeida C.A."/>
            <person name="Ferrarezi J.A."/>
            <person name="Labate C.A."/>
        </authorList>
    </citation>
    <scope>NUCLEOTIDE SEQUENCE</scope>
    <source>
        <strain evidence="1">MF-1</strain>
    </source>
</reference>
<organism evidence="1 2">
    <name type="scientific">Austropuccinia psidii MF-1</name>
    <dbReference type="NCBI Taxonomy" id="1389203"/>
    <lineage>
        <taxon>Eukaryota</taxon>
        <taxon>Fungi</taxon>
        <taxon>Dikarya</taxon>
        <taxon>Basidiomycota</taxon>
        <taxon>Pucciniomycotina</taxon>
        <taxon>Pucciniomycetes</taxon>
        <taxon>Pucciniales</taxon>
        <taxon>Sphaerophragmiaceae</taxon>
        <taxon>Austropuccinia</taxon>
    </lineage>
</organism>
<dbReference type="Proteomes" id="UP000765509">
    <property type="component" value="Unassembled WGS sequence"/>
</dbReference>
<dbReference type="EMBL" id="AVOT02000601">
    <property type="protein sequence ID" value="MBW0463644.1"/>
    <property type="molecule type" value="Genomic_DNA"/>
</dbReference>
<evidence type="ECO:0000313" key="1">
    <source>
        <dbReference type="EMBL" id="MBW0463644.1"/>
    </source>
</evidence>
<protein>
    <recommendedName>
        <fullName evidence="3">Integrase catalytic domain-containing protein</fullName>
    </recommendedName>
</protein>
<evidence type="ECO:0000313" key="2">
    <source>
        <dbReference type="Proteomes" id="UP000765509"/>
    </source>
</evidence>
<evidence type="ECO:0008006" key="3">
    <source>
        <dbReference type="Google" id="ProtNLM"/>
    </source>
</evidence>
<dbReference type="OrthoDB" id="3158924at2759"/>
<name>A0A9Q3GDS8_9BASI</name>
<comment type="caution">
    <text evidence="1">The sequence shown here is derived from an EMBL/GenBank/DDBJ whole genome shotgun (WGS) entry which is preliminary data.</text>
</comment>
<accession>A0A9Q3GDS8</accession>
<dbReference type="AlphaFoldDB" id="A0A9Q3GDS8"/>
<gene>
    <name evidence="1" type="ORF">O181_003359</name>
</gene>
<proteinExistence type="predicted"/>
<keyword evidence="2" id="KW-1185">Reference proteome</keyword>
<sequence>MIQTLDEIIIIFCAYGMEYKYHAGYTHDWVTLPPAVKLVYNTSVHSVTGKTPDILDEGWNTLLPVDYLKKNLLSVHHKSKEFQKMWKTACENAEKCIVEDKLYNKQRYEKSHKEPEFKEEDQVLISTLNLKILKVLIK</sequence>